<dbReference type="RefSeq" id="WP_115834789.1">
    <property type="nucleotide sequence ID" value="NZ_CP025086.1"/>
</dbReference>
<comment type="caution">
    <text evidence="2">The sequence shown here is derived from an EMBL/GenBank/DDBJ whole genome shotgun (WGS) entry which is preliminary data.</text>
</comment>
<dbReference type="Pfam" id="PF10636">
    <property type="entry name" value="hemP"/>
    <property type="match status" value="1"/>
</dbReference>
<reference evidence="2 3" key="1">
    <citation type="submission" date="2018-08" db="EMBL/GenBank/DDBJ databases">
        <title>Genomic Encyclopedia of Type Strains, Phase IV (KMG-IV): sequencing the most valuable type-strain genomes for metagenomic binning, comparative biology and taxonomic classification.</title>
        <authorList>
            <person name="Goeker M."/>
        </authorList>
    </citation>
    <scope>NUCLEOTIDE SEQUENCE [LARGE SCALE GENOMIC DNA]</scope>
    <source>
        <strain evidence="2 3">BW863</strain>
    </source>
</reference>
<sequence>MAEEKNAASPSSGQKPETREVDVRELIGETKEVILLHAGERYRLRITANDKLILTK</sequence>
<evidence type="ECO:0000313" key="2">
    <source>
        <dbReference type="EMBL" id="REF88954.1"/>
    </source>
</evidence>
<organism evidence="2 3">
    <name type="scientific">Methylovirgula ligni</name>
    <dbReference type="NCBI Taxonomy" id="569860"/>
    <lineage>
        <taxon>Bacteria</taxon>
        <taxon>Pseudomonadati</taxon>
        <taxon>Pseudomonadota</taxon>
        <taxon>Alphaproteobacteria</taxon>
        <taxon>Hyphomicrobiales</taxon>
        <taxon>Beijerinckiaceae</taxon>
        <taxon>Methylovirgula</taxon>
    </lineage>
</organism>
<feature type="region of interest" description="Disordered" evidence="1">
    <location>
        <begin position="1"/>
        <end position="21"/>
    </location>
</feature>
<dbReference type="Gene3D" id="2.10.70.10">
    <property type="entry name" value="Complement Module, domain 1"/>
    <property type="match status" value="1"/>
</dbReference>
<name>A0A3D9Z198_9HYPH</name>
<evidence type="ECO:0000313" key="3">
    <source>
        <dbReference type="Proteomes" id="UP000256900"/>
    </source>
</evidence>
<evidence type="ECO:0000256" key="1">
    <source>
        <dbReference type="SAM" id="MobiDB-lite"/>
    </source>
</evidence>
<dbReference type="InterPro" id="IPR019600">
    <property type="entry name" value="Hemin_uptake_protein_HemP"/>
</dbReference>
<dbReference type="Proteomes" id="UP000256900">
    <property type="component" value="Unassembled WGS sequence"/>
</dbReference>
<proteinExistence type="predicted"/>
<gene>
    <name evidence="2" type="ORF">DES32_0165</name>
</gene>
<accession>A0A3D9Z198</accession>
<dbReference type="OrthoDB" id="7870498at2"/>
<keyword evidence="3" id="KW-1185">Reference proteome</keyword>
<dbReference type="EMBL" id="QUMO01000001">
    <property type="protein sequence ID" value="REF88954.1"/>
    <property type="molecule type" value="Genomic_DNA"/>
</dbReference>
<dbReference type="AlphaFoldDB" id="A0A3D9Z198"/>
<protein>
    <submittedName>
        <fullName evidence="2">Hemin uptake protein HemP</fullName>
    </submittedName>
</protein>